<reference evidence="8 9" key="1">
    <citation type="submission" date="2011-11" db="EMBL/GenBank/DDBJ databases">
        <title>Complete sequence of Spirochaeta sp. grapes.</title>
        <authorList>
            <consortium name="US DOE Joint Genome Institute"/>
            <person name="Lucas S."/>
            <person name="Han J."/>
            <person name="Lapidus A."/>
            <person name="Cheng J.-F."/>
            <person name="Goodwin L."/>
            <person name="Pitluck S."/>
            <person name="Peters L."/>
            <person name="Ovchinnikova G."/>
            <person name="Munk A.C."/>
            <person name="Detter J.C."/>
            <person name="Han C."/>
            <person name="Tapia R."/>
            <person name="Land M."/>
            <person name="Hauser L."/>
            <person name="Kyrpides N."/>
            <person name="Ivanova N."/>
            <person name="Pagani I."/>
            <person name="Ritalahtilisa K."/>
            <person name="Loeffler F."/>
            <person name="Woyke T."/>
        </authorList>
    </citation>
    <scope>NUCLEOTIDE SEQUENCE [LARGE SCALE GENOMIC DNA]</scope>
    <source>
        <strain evidence="9">ATCC BAA-1885 / DSM 22778 / Grapes</strain>
    </source>
</reference>
<proteinExistence type="predicted"/>
<feature type="transmembrane region" description="Helical" evidence="6">
    <location>
        <begin position="375"/>
        <end position="397"/>
    </location>
</feature>
<feature type="transmembrane region" description="Helical" evidence="6">
    <location>
        <begin position="344"/>
        <end position="363"/>
    </location>
</feature>
<evidence type="ECO:0000256" key="4">
    <source>
        <dbReference type="ARBA" id="ARBA00022989"/>
    </source>
</evidence>
<feature type="transmembrane region" description="Helical" evidence="6">
    <location>
        <begin position="319"/>
        <end position="338"/>
    </location>
</feature>
<keyword evidence="3 6" id="KW-0812">Transmembrane</keyword>
<dbReference type="AlphaFoldDB" id="G8QXR9"/>
<evidence type="ECO:0000256" key="2">
    <source>
        <dbReference type="ARBA" id="ARBA00022475"/>
    </source>
</evidence>
<feature type="transmembrane region" description="Helical" evidence="6">
    <location>
        <begin position="29"/>
        <end position="49"/>
    </location>
</feature>
<dbReference type="RefSeq" id="WP_014271552.1">
    <property type="nucleotide sequence ID" value="NC_016633.1"/>
</dbReference>
<keyword evidence="9" id="KW-1185">Reference proteome</keyword>
<dbReference type="InterPro" id="IPR052159">
    <property type="entry name" value="Competence_DNA_uptake"/>
</dbReference>
<name>G8QXR9_SPHPG</name>
<dbReference type="PANTHER" id="PTHR30619:SF7">
    <property type="entry name" value="BETA-LACTAMASE DOMAIN PROTEIN"/>
    <property type="match status" value="1"/>
</dbReference>
<dbReference type="Proteomes" id="UP000005632">
    <property type="component" value="Chromosome"/>
</dbReference>
<gene>
    <name evidence="8" type="ordered locus">SpiGrapes_2963</name>
</gene>
<feature type="domain" description="ComEC/Rec2-related protein" evidence="7">
    <location>
        <begin position="205"/>
        <end position="443"/>
    </location>
</feature>
<feature type="transmembrane region" description="Helical" evidence="6">
    <location>
        <begin position="7"/>
        <end position="23"/>
    </location>
</feature>
<dbReference type="HOGENOM" id="CLU_572244_0_0_12"/>
<feature type="transmembrane region" description="Helical" evidence="6">
    <location>
        <begin position="258"/>
        <end position="276"/>
    </location>
</feature>
<dbReference type="OrthoDB" id="9761531at2"/>
<dbReference type="eggNOG" id="COG0658">
    <property type="taxonomic scope" value="Bacteria"/>
</dbReference>
<keyword evidence="2" id="KW-1003">Cell membrane</keyword>
<evidence type="ECO:0000259" key="7">
    <source>
        <dbReference type="Pfam" id="PF03772"/>
    </source>
</evidence>
<evidence type="ECO:0000313" key="9">
    <source>
        <dbReference type="Proteomes" id="UP000005632"/>
    </source>
</evidence>
<evidence type="ECO:0000256" key="5">
    <source>
        <dbReference type="ARBA" id="ARBA00023136"/>
    </source>
</evidence>
<sequence>MNGTRFANLSIALLLPVFFYLSYISSDLLFYPVLAAMVLGGCGFLWVLIRPDLKKTICLFVSSFYLGYALFGFATTSNRAWFCFPKERIVALSGNLVEDSSLTETDKQLLRLSLTRCTTRDGSFGSARGTIAVLCPLKDFFVSGSSLSVKGTFSQDGSLFFGERYQIEHITRLGYIRQMYMTRLENRLFAVMPDSRSRSLSMMLLLGRSSDDAFPLKKLGMESGCAFILALSGMHLQFFSVFSSFLFIGLLGKRRGKFCSLLIPVAFVLFVGPKPSLIRALGMYGCSRFLQKNPRSLFLCFWVTAMCQALLFPQSLQSMGCLLSYVSFSGLLCSSLLWGYCPPYFKNLISSLFAIVCTAPICLQVTGKWQLSSIIVGPLASALVALDMFFSLLTLFFGVWFSPFAAWCCTELFTLLEFGSNLVRFSLLLKEYYVYLAAMLTCLASIGYAKRALQRKRRRSYELEFCIRFPDSYRETT</sequence>
<organism evidence="8 9">
    <name type="scientific">Sphaerochaeta pleomorpha (strain ATCC BAA-1885 / DSM 22778 / Grapes)</name>
    <dbReference type="NCBI Taxonomy" id="158190"/>
    <lineage>
        <taxon>Bacteria</taxon>
        <taxon>Pseudomonadati</taxon>
        <taxon>Spirochaetota</taxon>
        <taxon>Spirochaetia</taxon>
        <taxon>Spirochaetales</taxon>
        <taxon>Sphaerochaetaceae</taxon>
        <taxon>Sphaerochaeta</taxon>
    </lineage>
</organism>
<dbReference type="Pfam" id="PF03772">
    <property type="entry name" value="Competence"/>
    <property type="match status" value="1"/>
</dbReference>
<evidence type="ECO:0000256" key="6">
    <source>
        <dbReference type="SAM" id="Phobius"/>
    </source>
</evidence>
<evidence type="ECO:0000313" key="8">
    <source>
        <dbReference type="EMBL" id="AEV30713.1"/>
    </source>
</evidence>
<feature type="transmembrane region" description="Helical" evidence="6">
    <location>
        <begin position="226"/>
        <end position="251"/>
    </location>
</feature>
<dbReference type="GO" id="GO:0005886">
    <property type="term" value="C:plasma membrane"/>
    <property type="evidence" value="ECO:0007669"/>
    <property type="project" value="UniProtKB-SubCell"/>
</dbReference>
<comment type="subcellular location">
    <subcellularLocation>
        <location evidence="1">Cell membrane</location>
        <topology evidence="1">Multi-pass membrane protein</topology>
    </subcellularLocation>
</comment>
<keyword evidence="4 6" id="KW-1133">Transmembrane helix</keyword>
<accession>G8QXR9</accession>
<dbReference type="PANTHER" id="PTHR30619">
    <property type="entry name" value="DNA INTERNALIZATION/COMPETENCE PROTEIN COMEC/REC2"/>
    <property type="match status" value="1"/>
</dbReference>
<feature type="transmembrane region" description="Helical" evidence="6">
    <location>
        <begin position="56"/>
        <end position="74"/>
    </location>
</feature>
<feature type="transmembrane region" description="Helical" evidence="6">
    <location>
        <begin position="432"/>
        <end position="449"/>
    </location>
</feature>
<dbReference type="InterPro" id="IPR004477">
    <property type="entry name" value="ComEC_N"/>
</dbReference>
<protein>
    <submittedName>
        <fullName evidence="8">Putative membrane metal-binding protein</fullName>
    </submittedName>
</protein>
<evidence type="ECO:0000256" key="3">
    <source>
        <dbReference type="ARBA" id="ARBA00022692"/>
    </source>
</evidence>
<dbReference type="KEGG" id="sgp:SpiGrapes_2963"/>
<evidence type="ECO:0000256" key="1">
    <source>
        <dbReference type="ARBA" id="ARBA00004651"/>
    </source>
</evidence>
<dbReference type="EMBL" id="CP003155">
    <property type="protein sequence ID" value="AEV30713.1"/>
    <property type="molecule type" value="Genomic_DNA"/>
</dbReference>
<keyword evidence="5 6" id="KW-0472">Membrane</keyword>
<dbReference type="STRING" id="158190.SpiGrapes_2963"/>